<name>A0A5P8FL91_9MICO</name>
<dbReference type="RefSeq" id="WP_123091082.1">
    <property type="nucleotide sequence ID" value="NZ_BAAAKD010000037.1"/>
</dbReference>
<dbReference type="Proteomes" id="UP000271708">
    <property type="component" value="Chromosome"/>
</dbReference>
<accession>A0A5P8FL91</accession>
<keyword evidence="1" id="KW-1133">Transmembrane helix</keyword>
<dbReference type="EMBL" id="CP044548">
    <property type="protein sequence ID" value="QFQ29694.2"/>
    <property type="molecule type" value="Genomic_DNA"/>
</dbReference>
<organism evidence="2 3">
    <name type="scientific">Janibacter melonis</name>
    <dbReference type="NCBI Taxonomy" id="262209"/>
    <lineage>
        <taxon>Bacteria</taxon>
        <taxon>Bacillati</taxon>
        <taxon>Actinomycetota</taxon>
        <taxon>Actinomycetes</taxon>
        <taxon>Micrococcales</taxon>
        <taxon>Intrasporangiaceae</taxon>
        <taxon>Janibacter</taxon>
    </lineage>
</organism>
<evidence type="ECO:0000313" key="3">
    <source>
        <dbReference type="Proteomes" id="UP000271708"/>
    </source>
</evidence>
<evidence type="ECO:0000256" key="1">
    <source>
        <dbReference type="SAM" id="Phobius"/>
    </source>
</evidence>
<gene>
    <name evidence="2" type="ORF">EEW87_004160</name>
</gene>
<keyword evidence="1" id="KW-0812">Transmembrane</keyword>
<protein>
    <recommendedName>
        <fullName evidence="4">Integral membrane protein</fullName>
    </recommendedName>
</protein>
<feature type="transmembrane region" description="Helical" evidence="1">
    <location>
        <begin position="84"/>
        <end position="100"/>
    </location>
</feature>
<evidence type="ECO:0000313" key="2">
    <source>
        <dbReference type="EMBL" id="QFQ29694.2"/>
    </source>
</evidence>
<keyword evidence="1" id="KW-0472">Membrane</keyword>
<proteinExistence type="predicted"/>
<feature type="transmembrane region" description="Helical" evidence="1">
    <location>
        <begin position="106"/>
        <end position="124"/>
    </location>
</feature>
<dbReference type="AlphaFoldDB" id="A0A5P8FL91"/>
<sequence>MSTAPRPDGARTGLAPAALVAGAVCAVYALALLVAAGLYLRELVTGTTDVASAAALSLVVTAIFTVLLAAMARGWLTGRRWPRTATVVWCLLTLPAIWTLNTSNGLLVAAPLAVLSIAGLLAAMSSPAADLPEDTVH</sequence>
<feature type="transmembrane region" description="Helical" evidence="1">
    <location>
        <begin position="51"/>
        <end position="72"/>
    </location>
</feature>
<evidence type="ECO:0008006" key="4">
    <source>
        <dbReference type="Google" id="ProtNLM"/>
    </source>
</evidence>
<reference evidence="2 3" key="1">
    <citation type="submission" date="2019-09" db="EMBL/GenBank/DDBJ databases">
        <title>Complete Genome Sequence of Janibacter melonis M714 with both human health impact and industrial applications.</title>
        <authorList>
            <person name="Jin M."/>
            <person name="Zhao Q.R."/>
        </authorList>
    </citation>
    <scope>NUCLEOTIDE SEQUENCE [LARGE SCALE GENOMIC DNA]</scope>
    <source>
        <strain evidence="2 3">M714</strain>
    </source>
</reference>
<feature type="transmembrane region" description="Helical" evidence="1">
    <location>
        <begin position="12"/>
        <end position="39"/>
    </location>
</feature>
<dbReference type="GeneID" id="59160338"/>
<dbReference type="KEGG" id="jme:EEW87_004160"/>